<dbReference type="CDD" id="cd01627">
    <property type="entry name" value="HAD_TPP"/>
    <property type="match status" value="1"/>
</dbReference>
<dbReference type="InterPro" id="IPR023214">
    <property type="entry name" value="HAD_sf"/>
</dbReference>
<dbReference type="GO" id="GO:0004805">
    <property type="term" value="F:trehalose-phosphatase activity"/>
    <property type="evidence" value="ECO:0007669"/>
    <property type="project" value="UniProtKB-EC"/>
</dbReference>
<dbReference type="UniPathway" id="UPA00299"/>
<organism evidence="5 6">
    <name type="scientific">Polymorphum gilvum (strain LMG 25793 / CGMCC 1.9160 / SL003B-26A1)</name>
    <dbReference type="NCBI Taxonomy" id="991905"/>
    <lineage>
        <taxon>Bacteria</taxon>
        <taxon>Pseudomonadati</taxon>
        <taxon>Pseudomonadota</taxon>
        <taxon>Alphaproteobacteria</taxon>
        <taxon>Rhodobacterales</taxon>
        <taxon>Paracoccaceae</taxon>
        <taxon>Polymorphum</taxon>
    </lineage>
</organism>
<comment type="pathway">
    <text evidence="1 4">Glycan biosynthesis; trehalose biosynthesis.</text>
</comment>
<dbReference type="Proteomes" id="UP000008130">
    <property type="component" value="Chromosome"/>
</dbReference>
<dbReference type="eggNOG" id="COG1877">
    <property type="taxonomic scope" value="Bacteria"/>
</dbReference>
<name>F2IVS6_POLGS</name>
<dbReference type="Gene3D" id="3.30.70.1020">
    <property type="entry name" value="Trehalose-6-phosphate phosphatase related protein, domain 2"/>
    <property type="match status" value="1"/>
</dbReference>
<dbReference type="KEGG" id="pgv:SL003B_0753"/>
<evidence type="ECO:0000256" key="3">
    <source>
        <dbReference type="ARBA" id="ARBA00022801"/>
    </source>
</evidence>
<dbReference type="InterPro" id="IPR044651">
    <property type="entry name" value="OTSB-like"/>
</dbReference>
<dbReference type="NCBIfam" id="TIGR00685">
    <property type="entry name" value="T6PP"/>
    <property type="match status" value="1"/>
</dbReference>
<dbReference type="PANTHER" id="PTHR43768:SF3">
    <property type="entry name" value="TREHALOSE 6-PHOSPHATE PHOSPHATASE"/>
    <property type="match status" value="1"/>
</dbReference>
<dbReference type="STRING" id="991905.SL003B_0753"/>
<dbReference type="InterPro" id="IPR003337">
    <property type="entry name" value="Trehalose_PPase"/>
</dbReference>
<dbReference type="GO" id="GO:0005992">
    <property type="term" value="P:trehalose biosynthetic process"/>
    <property type="evidence" value="ECO:0007669"/>
    <property type="project" value="UniProtKB-UniPathway"/>
</dbReference>
<protein>
    <recommendedName>
        <fullName evidence="4">Trehalose 6-phosphate phosphatase</fullName>
        <ecNumber evidence="4">3.1.3.12</ecNumber>
    </recommendedName>
</protein>
<evidence type="ECO:0000313" key="6">
    <source>
        <dbReference type="Proteomes" id="UP000008130"/>
    </source>
</evidence>
<comment type="cofactor">
    <cofactor evidence="4">
        <name>Mg(2+)</name>
        <dbReference type="ChEBI" id="CHEBI:18420"/>
    </cofactor>
</comment>
<comment type="catalytic activity">
    <reaction evidence="4">
        <text>alpha,alpha-trehalose 6-phosphate + H2O = alpha,alpha-trehalose + phosphate</text>
        <dbReference type="Rhea" id="RHEA:23420"/>
        <dbReference type="ChEBI" id="CHEBI:15377"/>
        <dbReference type="ChEBI" id="CHEBI:16551"/>
        <dbReference type="ChEBI" id="CHEBI:43474"/>
        <dbReference type="ChEBI" id="CHEBI:58429"/>
        <dbReference type="EC" id="3.1.3.12"/>
    </reaction>
</comment>
<keyword evidence="4" id="KW-0460">Magnesium</keyword>
<sequence length="241" mass="25319">MTADAALFLDFDGTLVDLAPRPDAVQVDGALVDALDRLRRRLGGAVAIISGRPIAEIDVHLAPLHLAAAGLHGLEHRDAPDTPVRREEAGAEIRALRGLLNASGLLRDGVFLEDKGPALAVHYRAAPERAGEVEALLVEATAVMPGLHLVRGKMVVEAKPFDRDKGSALRAFMAHAPFEGRVPVYVGDDVTDEDGMRAALAAGGLAIKVGAGESCASYRLADVAAVHAWLETLAPALECQP</sequence>
<dbReference type="SUPFAM" id="SSF56784">
    <property type="entry name" value="HAD-like"/>
    <property type="match status" value="1"/>
</dbReference>
<keyword evidence="4" id="KW-0479">Metal-binding</keyword>
<comment type="similarity">
    <text evidence="2 4">Belongs to the trehalose phosphatase family.</text>
</comment>
<evidence type="ECO:0000313" key="5">
    <source>
        <dbReference type="EMBL" id="ADZ69183.1"/>
    </source>
</evidence>
<evidence type="ECO:0000256" key="1">
    <source>
        <dbReference type="ARBA" id="ARBA00005199"/>
    </source>
</evidence>
<dbReference type="EMBL" id="CP002568">
    <property type="protein sequence ID" value="ADZ69183.1"/>
    <property type="molecule type" value="Genomic_DNA"/>
</dbReference>
<proteinExistence type="inferred from homology"/>
<keyword evidence="6" id="KW-1185">Reference proteome</keyword>
<dbReference type="InterPro" id="IPR036412">
    <property type="entry name" value="HAD-like_sf"/>
</dbReference>
<dbReference type="PATRIC" id="fig|991905.3.peg.764"/>
<keyword evidence="3 4" id="KW-0378">Hydrolase</keyword>
<dbReference type="Pfam" id="PF02358">
    <property type="entry name" value="Trehalose_PPase"/>
    <property type="match status" value="1"/>
</dbReference>
<gene>
    <name evidence="5" type="ordered locus">SL003B_0753</name>
</gene>
<evidence type="ECO:0000256" key="4">
    <source>
        <dbReference type="RuleBase" id="RU361117"/>
    </source>
</evidence>
<accession>F2IVS6</accession>
<dbReference type="Gene3D" id="3.40.50.1000">
    <property type="entry name" value="HAD superfamily/HAD-like"/>
    <property type="match status" value="1"/>
</dbReference>
<dbReference type="HOGENOM" id="CLU_037265_2_0_5"/>
<dbReference type="InterPro" id="IPR006379">
    <property type="entry name" value="HAD-SF_hydro_IIB"/>
</dbReference>
<dbReference type="NCBIfam" id="TIGR01484">
    <property type="entry name" value="HAD-SF-IIB"/>
    <property type="match status" value="1"/>
</dbReference>
<dbReference type="GO" id="GO:0046872">
    <property type="term" value="F:metal ion binding"/>
    <property type="evidence" value="ECO:0007669"/>
    <property type="project" value="UniProtKB-KW"/>
</dbReference>
<dbReference type="PANTHER" id="PTHR43768">
    <property type="entry name" value="TREHALOSE 6-PHOSPHATE PHOSPHATASE"/>
    <property type="match status" value="1"/>
</dbReference>
<dbReference type="AlphaFoldDB" id="F2IVS6"/>
<dbReference type="EC" id="3.1.3.12" evidence="4"/>
<comment type="function">
    <text evidence="4">Removes the phosphate from trehalose 6-phosphate to produce free trehalose.</text>
</comment>
<reference evidence="5 6" key="1">
    <citation type="journal article" date="2011" name="J. Bacteriol.">
        <title>Complete genome sequence of Polymorphum gilvum SL003B-26A1T, a crude oil-degrading bacterium from oil-polluted saline soil.</title>
        <authorList>
            <person name="Li S.G."/>
            <person name="Tang Y.Q."/>
            <person name="Nie Y."/>
            <person name="Cai M."/>
            <person name="Wu X.L."/>
        </authorList>
    </citation>
    <scope>NUCLEOTIDE SEQUENCE [LARGE SCALE GENOMIC DNA]</scope>
    <source>
        <strain evidence="6">LMG 25793 / CGMCC 1.9160 / SL003B-26A1</strain>
    </source>
</reference>
<evidence type="ECO:0000256" key="2">
    <source>
        <dbReference type="ARBA" id="ARBA00008770"/>
    </source>
</evidence>